<evidence type="ECO:0000313" key="2">
    <source>
        <dbReference type="Proteomes" id="UP000199699"/>
    </source>
</evidence>
<organism evidence="1 2">
    <name type="scientific">Micromonospora nigra</name>
    <dbReference type="NCBI Taxonomy" id="145857"/>
    <lineage>
        <taxon>Bacteria</taxon>
        <taxon>Bacillati</taxon>
        <taxon>Actinomycetota</taxon>
        <taxon>Actinomycetes</taxon>
        <taxon>Micromonosporales</taxon>
        <taxon>Micromonosporaceae</taxon>
        <taxon>Micromonospora</taxon>
    </lineage>
</organism>
<protein>
    <submittedName>
        <fullName evidence="1">Uncharacterized protein</fullName>
    </submittedName>
</protein>
<dbReference type="EMBL" id="FMHT01000003">
    <property type="protein sequence ID" value="SCL21398.1"/>
    <property type="molecule type" value="Genomic_DNA"/>
</dbReference>
<dbReference type="AlphaFoldDB" id="A0A1C6RW09"/>
<gene>
    <name evidence="1" type="ORF">GA0070616_2289</name>
</gene>
<accession>A0A1C6RW09</accession>
<evidence type="ECO:0000313" key="1">
    <source>
        <dbReference type="EMBL" id="SCL21398.1"/>
    </source>
</evidence>
<sequence>MLMSDSFVSEADMYPSAAACKDVLASTFDVAVNHFFQVKAAVGIPDLVLAIFDDQELEYRSQNKLTPIVDAPDVAAMSYLGNRWSEKCSTAEVAQAVGMSAGYISSEVLPRLVTAGHAEKVARGKWQACHSFRSTVRLLVTVEAKVSAWKQALWQAQRHSAGADMAWVLLDTRAVEPAMRNRAFFRKMCVGVASLNVSGSLTVHQQAPARATSPIERTILAERVMHLYLSGRSEWDWSSMFGLATGPKASGAS</sequence>
<dbReference type="OrthoDB" id="5182785at2"/>
<dbReference type="Proteomes" id="UP000199699">
    <property type="component" value="Unassembled WGS sequence"/>
</dbReference>
<keyword evidence="2" id="KW-1185">Reference proteome</keyword>
<name>A0A1C6RW09_9ACTN</name>
<dbReference type="RefSeq" id="WP_139128875.1">
    <property type="nucleotide sequence ID" value="NZ_FMHT01000003.1"/>
</dbReference>
<reference evidence="1 2" key="1">
    <citation type="submission" date="2016-06" db="EMBL/GenBank/DDBJ databases">
        <authorList>
            <person name="Kjaerup R.B."/>
            <person name="Dalgaard T.S."/>
            <person name="Juul-Madsen H.R."/>
        </authorList>
    </citation>
    <scope>NUCLEOTIDE SEQUENCE [LARGE SCALE GENOMIC DNA]</scope>
    <source>
        <strain evidence="1 2">DSM 43818</strain>
    </source>
</reference>
<proteinExistence type="predicted"/>